<dbReference type="RefSeq" id="WP_347436742.1">
    <property type="nucleotide sequence ID" value="NZ_CP089291.1"/>
</dbReference>
<accession>A0ABY4CJ52</accession>
<dbReference type="Gene3D" id="1.10.10.10">
    <property type="entry name" value="Winged helix-like DNA-binding domain superfamily/Winged helix DNA-binding domain"/>
    <property type="match status" value="1"/>
</dbReference>
<dbReference type="Proteomes" id="UP000830167">
    <property type="component" value="Chromosome"/>
</dbReference>
<dbReference type="InterPro" id="IPR036631">
    <property type="entry name" value="MGMT_N_sf"/>
</dbReference>
<comment type="catalytic activity">
    <reaction evidence="1 8">
        <text>a 4-O-methyl-thymidine in DNA + L-cysteinyl-[protein] = a thymidine in DNA + S-methyl-L-cysteinyl-[protein]</text>
        <dbReference type="Rhea" id="RHEA:53428"/>
        <dbReference type="Rhea" id="RHEA-COMP:10131"/>
        <dbReference type="Rhea" id="RHEA-COMP:10132"/>
        <dbReference type="Rhea" id="RHEA-COMP:13555"/>
        <dbReference type="Rhea" id="RHEA-COMP:13556"/>
        <dbReference type="ChEBI" id="CHEBI:29950"/>
        <dbReference type="ChEBI" id="CHEBI:82612"/>
        <dbReference type="ChEBI" id="CHEBI:137386"/>
        <dbReference type="ChEBI" id="CHEBI:137387"/>
        <dbReference type="EC" id="2.1.1.63"/>
    </reaction>
</comment>
<sequence length="170" mass="19011">MTPSPVNIYWSLYKHDEWRFYLAATDSGLCCMTLPNESFETLELWVKKHIVGAVMLYDKSKLEPYVRQLAEYFGGNRREFTCPLDLRGTPFQVRVWHELLLIPFGKIKSYSEIAAGIGHSTAVRAVGAANGANPIPIVVPCHRVIGKDGRLNGYRGGIDMKADLLALEGL</sequence>
<dbReference type="EC" id="2.1.1.63" evidence="8"/>
<comment type="catalytic activity">
    <reaction evidence="7 8">
        <text>a 6-O-methyl-2'-deoxyguanosine in DNA + L-cysteinyl-[protein] = S-methyl-L-cysteinyl-[protein] + a 2'-deoxyguanosine in DNA</text>
        <dbReference type="Rhea" id="RHEA:24000"/>
        <dbReference type="Rhea" id="RHEA-COMP:10131"/>
        <dbReference type="Rhea" id="RHEA-COMP:10132"/>
        <dbReference type="Rhea" id="RHEA-COMP:11367"/>
        <dbReference type="Rhea" id="RHEA-COMP:11368"/>
        <dbReference type="ChEBI" id="CHEBI:29950"/>
        <dbReference type="ChEBI" id="CHEBI:82612"/>
        <dbReference type="ChEBI" id="CHEBI:85445"/>
        <dbReference type="ChEBI" id="CHEBI:85448"/>
        <dbReference type="EC" id="2.1.1.63"/>
    </reaction>
</comment>
<keyword evidence="3 8" id="KW-0489">Methyltransferase</keyword>
<gene>
    <name evidence="11" type="ORF">LSG31_19625</name>
</gene>
<name>A0ABY4CJ52_9BACL</name>
<comment type="similarity">
    <text evidence="8">Belongs to the MGMT family.</text>
</comment>
<reference evidence="11" key="1">
    <citation type="submission" date="2021-12" db="EMBL/GenBank/DDBJ databases">
        <title>Alicyclobacillaceae gen. nov., sp. nov., isolated from chalcocite enrichment system.</title>
        <authorList>
            <person name="Jiang Z."/>
        </authorList>
    </citation>
    <scope>NUCLEOTIDE SEQUENCE</scope>
    <source>
        <strain evidence="11">MYW30-H2</strain>
    </source>
</reference>
<dbReference type="PROSITE" id="PS00374">
    <property type="entry name" value="MGMT"/>
    <property type="match status" value="1"/>
</dbReference>
<dbReference type="Pfam" id="PF01035">
    <property type="entry name" value="DNA_binding_1"/>
    <property type="match status" value="1"/>
</dbReference>
<feature type="domain" description="Methylated-DNA-[protein]-cysteine S-methyltransferase DNA binding" evidence="9">
    <location>
        <begin position="90"/>
        <end position="169"/>
    </location>
</feature>
<dbReference type="PANTHER" id="PTHR10815:SF12">
    <property type="entry name" value="METHYLATED-DNA--PROTEIN-CYSTEINE METHYLTRANSFERASE, INDUCIBLE"/>
    <property type="match status" value="1"/>
</dbReference>
<dbReference type="InterPro" id="IPR036217">
    <property type="entry name" value="MethylDNA_cys_MeTrfase_DNAb"/>
</dbReference>
<proteinExistence type="inferred from homology"/>
<evidence type="ECO:0000256" key="4">
    <source>
        <dbReference type="ARBA" id="ARBA00022679"/>
    </source>
</evidence>
<evidence type="ECO:0000256" key="7">
    <source>
        <dbReference type="ARBA" id="ARBA00049348"/>
    </source>
</evidence>
<organism evidence="11 12">
    <name type="scientific">Fodinisporobacter ferrooxydans</name>
    <dbReference type="NCBI Taxonomy" id="2901836"/>
    <lineage>
        <taxon>Bacteria</taxon>
        <taxon>Bacillati</taxon>
        <taxon>Bacillota</taxon>
        <taxon>Bacilli</taxon>
        <taxon>Bacillales</taxon>
        <taxon>Alicyclobacillaceae</taxon>
        <taxon>Fodinisporobacter</taxon>
    </lineage>
</organism>
<dbReference type="NCBIfam" id="TIGR00589">
    <property type="entry name" value="ogt"/>
    <property type="match status" value="1"/>
</dbReference>
<dbReference type="InterPro" id="IPR008332">
    <property type="entry name" value="MethylG_MeTrfase_N"/>
</dbReference>
<evidence type="ECO:0000256" key="3">
    <source>
        <dbReference type="ARBA" id="ARBA00022603"/>
    </source>
</evidence>
<dbReference type="Pfam" id="PF02870">
    <property type="entry name" value="Methyltransf_1N"/>
    <property type="match status" value="1"/>
</dbReference>
<keyword evidence="4 8" id="KW-0808">Transferase</keyword>
<keyword evidence="6 8" id="KW-0234">DNA repair</keyword>
<protein>
    <recommendedName>
        <fullName evidence="8">Methylated-DNA--protein-cysteine methyltransferase</fullName>
        <ecNumber evidence="8">2.1.1.63</ecNumber>
    </recommendedName>
    <alternativeName>
        <fullName evidence="8">6-O-methylguanine-DNA methyltransferase</fullName>
        <shortName evidence="8">MGMT</shortName>
    </alternativeName>
    <alternativeName>
        <fullName evidence="8">O-6-methylguanine-DNA-alkyltransferase</fullName>
    </alternativeName>
</protein>
<keyword evidence="2 8" id="KW-0963">Cytoplasm</keyword>
<evidence type="ECO:0000256" key="5">
    <source>
        <dbReference type="ARBA" id="ARBA00022763"/>
    </source>
</evidence>
<evidence type="ECO:0000259" key="9">
    <source>
        <dbReference type="Pfam" id="PF01035"/>
    </source>
</evidence>
<feature type="domain" description="Methylguanine DNA methyltransferase ribonuclease-like" evidence="10">
    <location>
        <begin position="8"/>
        <end position="86"/>
    </location>
</feature>
<dbReference type="InterPro" id="IPR036388">
    <property type="entry name" value="WH-like_DNA-bd_sf"/>
</dbReference>
<dbReference type="InterPro" id="IPR023546">
    <property type="entry name" value="MGMT"/>
</dbReference>
<feature type="active site" description="Nucleophile; methyl group acceptor" evidence="8">
    <location>
        <position position="141"/>
    </location>
</feature>
<keyword evidence="5 8" id="KW-0227">DNA damage</keyword>
<dbReference type="Gene3D" id="3.30.160.70">
    <property type="entry name" value="Methylated DNA-protein cysteine methyltransferase domain"/>
    <property type="match status" value="1"/>
</dbReference>
<evidence type="ECO:0000256" key="1">
    <source>
        <dbReference type="ARBA" id="ARBA00001286"/>
    </source>
</evidence>
<dbReference type="PANTHER" id="PTHR10815">
    <property type="entry name" value="METHYLATED-DNA--PROTEIN-CYSTEINE METHYLTRANSFERASE"/>
    <property type="match status" value="1"/>
</dbReference>
<dbReference type="SUPFAM" id="SSF53155">
    <property type="entry name" value="Methylated DNA-protein cysteine methyltransferase domain"/>
    <property type="match status" value="1"/>
</dbReference>
<comment type="subcellular location">
    <subcellularLocation>
        <location evidence="8">Cytoplasm</location>
    </subcellularLocation>
</comment>
<comment type="miscellaneous">
    <text evidence="8">This enzyme catalyzes only one turnover and therefore is not strictly catalytic. According to one definition, an enzyme is a biocatalyst that acts repeatedly and over many reaction cycles.</text>
</comment>
<evidence type="ECO:0000256" key="2">
    <source>
        <dbReference type="ARBA" id="ARBA00022490"/>
    </source>
</evidence>
<evidence type="ECO:0000256" key="8">
    <source>
        <dbReference type="HAMAP-Rule" id="MF_00772"/>
    </source>
</evidence>
<dbReference type="HAMAP" id="MF_00772">
    <property type="entry name" value="OGT"/>
    <property type="match status" value="1"/>
</dbReference>
<evidence type="ECO:0000313" key="11">
    <source>
        <dbReference type="EMBL" id="UOF90049.1"/>
    </source>
</evidence>
<evidence type="ECO:0000259" key="10">
    <source>
        <dbReference type="Pfam" id="PF02870"/>
    </source>
</evidence>
<keyword evidence="12" id="KW-1185">Reference proteome</keyword>
<dbReference type="InterPro" id="IPR001497">
    <property type="entry name" value="MethylDNA_cys_MeTrfase_AS"/>
</dbReference>
<dbReference type="CDD" id="cd06445">
    <property type="entry name" value="ATase"/>
    <property type="match status" value="1"/>
</dbReference>
<dbReference type="InterPro" id="IPR014048">
    <property type="entry name" value="MethylDNA_cys_MeTrfase_DNA-bd"/>
</dbReference>
<dbReference type="SUPFAM" id="SSF46767">
    <property type="entry name" value="Methylated DNA-protein cysteine methyltransferase, C-terminal domain"/>
    <property type="match status" value="1"/>
</dbReference>
<dbReference type="EMBL" id="CP089291">
    <property type="protein sequence ID" value="UOF90049.1"/>
    <property type="molecule type" value="Genomic_DNA"/>
</dbReference>
<evidence type="ECO:0000256" key="6">
    <source>
        <dbReference type="ARBA" id="ARBA00023204"/>
    </source>
</evidence>
<evidence type="ECO:0000313" key="12">
    <source>
        <dbReference type="Proteomes" id="UP000830167"/>
    </source>
</evidence>
<comment type="function">
    <text evidence="8">Involved in the cellular defense against the biological effects of O6-methylguanine (O6-MeG) and O4-methylthymine (O4-MeT) in DNA. Repairs the methylated nucleobase in DNA by stoichiometrically transferring the methyl group to a cysteine residue in the enzyme. This is a suicide reaction: the enzyme is irreversibly inactivated.</text>
</comment>